<dbReference type="Proteomes" id="UP000175973">
    <property type="component" value="Plasmid unnamed3"/>
</dbReference>
<dbReference type="AlphaFoldDB" id="A0A1D8R0D7"/>
<sequence length="63" mass="7467">MFAFIVIALLVCVLAVVLVWCLSPAYRKRVEEPKYRFLEMQREFFDQPHTRLPEQSTKPPAEK</sequence>
<evidence type="ECO:0000313" key="2">
    <source>
        <dbReference type="Proteomes" id="UP000175973"/>
    </source>
</evidence>
<name>A0A1D8R0D7_9PROT</name>
<dbReference type="RefSeq" id="WP_010516191.1">
    <property type="nucleotide sequence ID" value="NZ_CP015167.1"/>
</dbReference>
<protein>
    <submittedName>
        <fullName evidence="1">Uncharacterized protein</fullName>
    </submittedName>
</protein>
<gene>
    <name evidence="1" type="ORF">A4S02_14560</name>
</gene>
<keyword evidence="2" id="KW-1185">Reference proteome</keyword>
<accession>A0A1D8R0D7</accession>
<dbReference type="KEGG" id="aasc:A4S02_14560"/>
<reference evidence="2" key="1">
    <citation type="submission" date="2016-04" db="EMBL/GenBank/DDBJ databases">
        <authorList>
            <person name="Jeon C.O."/>
            <person name="Cho G.Y."/>
            <person name="Jeong H.I."/>
            <person name="Kim K.H."/>
        </authorList>
    </citation>
    <scope>NUCLEOTIDE SEQUENCE [LARGE SCALE GENOMIC DNA]</scope>
    <source>
        <strain evidence="2">LMG 1590</strain>
        <plasmid evidence="2">unnamed3</plasmid>
    </source>
</reference>
<keyword evidence="1" id="KW-0614">Plasmid</keyword>
<dbReference type="EMBL" id="CP015167">
    <property type="protein sequence ID" value="AOW48047.1"/>
    <property type="molecule type" value="Genomic_DNA"/>
</dbReference>
<organism evidence="1 2">
    <name type="scientific">Acetobacter ascendens</name>
    <dbReference type="NCBI Taxonomy" id="481146"/>
    <lineage>
        <taxon>Bacteria</taxon>
        <taxon>Pseudomonadati</taxon>
        <taxon>Pseudomonadota</taxon>
        <taxon>Alphaproteobacteria</taxon>
        <taxon>Acetobacterales</taxon>
        <taxon>Acetobacteraceae</taxon>
        <taxon>Acetobacter</taxon>
    </lineage>
</organism>
<evidence type="ECO:0000313" key="1">
    <source>
        <dbReference type="EMBL" id="AOW48047.1"/>
    </source>
</evidence>
<geneLocation type="plasmid" evidence="1 2">
    <name>unnamed3</name>
</geneLocation>
<proteinExistence type="predicted"/>